<feature type="region of interest" description="Disordered" evidence="1">
    <location>
        <begin position="59"/>
        <end position="104"/>
    </location>
</feature>
<proteinExistence type="predicted"/>
<evidence type="ECO:0000313" key="2">
    <source>
        <dbReference type="EMBL" id="MFC6021349.1"/>
    </source>
</evidence>
<keyword evidence="3" id="KW-1185">Reference proteome</keyword>
<gene>
    <name evidence="2" type="ORF">ACFP2T_34895</name>
</gene>
<protein>
    <recommendedName>
        <fullName evidence="4">DUF3618 domain-containing protein</fullName>
    </recommendedName>
</protein>
<dbReference type="RefSeq" id="WP_377429434.1">
    <property type="nucleotide sequence ID" value="NZ_JBHSPR010000042.1"/>
</dbReference>
<comment type="caution">
    <text evidence="2">The sequence shown here is derived from an EMBL/GenBank/DDBJ whole genome shotgun (WGS) entry which is preliminary data.</text>
</comment>
<sequence>MTSNPSASSTSAGQQSTTETVREVGAQAARAGRDVTGSVKEQGKETIAEASRQARNLFGEARGQLTSQAGEQQRRAAGGLRSLADEMRSMVEQSGQSGPVSELARQSAERIHIAANWLEQREPGDLLTEVRRYAKRNPGPFLVGAALLGVVAGRLTRNLASGGDQHAAVADHRLAEAETAPLSMSTDGRGGADVSIDGLSGTASASQIHPTPGTTPSADEAAVLPGLSPSSPAGARL</sequence>
<reference evidence="3" key="1">
    <citation type="journal article" date="2019" name="Int. J. Syst. Evol. Microbiol.">
        <title>The Global Catalogue of Microorganisms (GCM) 10K type strain sequencing project: providing services to taxonomists for standard genome sequencing and annotation.</title>
        <authorList>
            <consortium name="The Broad Institute Genomics Platform"/>
            <consortium name="The Broad Institute Genome Sequencing Center for Infectious Disease"/>
            <person name="Wu L."/>
            <person name="Ma J."/>
        </authorList>
    </citation>
    <scope>NUCLEOTIDE SEQUENCE [LARGE SCALE GENOMIC DNA]</scope>
    <source>
        <strain evidence="3">ZS-35-S2</strain>
    </source>
</reference>
<evidence type="ECO:0008006" key="4">
    <source>
        <dbReference type="Google" id="ProtNLM"/>
    </source>
</evidence>
<accession>A0ABW1KKI6</accession>
<evidence type="ECO:0000313" key="3">
    <source>
        <dbReference type="Proteomes" id="UP001596203"/>
    </source>
</evidence>
<name>A0ABW1KKI6_9ACTN</name>
<feature type="compositionally biased region" description="Low complexity" evidence="1">
    <location>
        <begin position="1"/>
        <end position="19"/>
    </location>
</feature>
<feature type="compositionally biased region" description="Polar residues" evidence="1">
    <location>
        <begin position="201"/>
        <end position="217"/>
    </location>
</feature>
<feature type="region of interest" description="Disordered" evidence="1">
    <location>
        <begin position="1"/>
        <end position="47"/>
    </location>
</feature>
<dbReference type="EMBL" id="JBHSPR010000042">
    <property type="protein sequence ID" value="MFC6021349.1"/>
    <property type="molecule type" value="Genomic_DNA"/>
</dbReference>
<evidence type="ECO:0000256" key="1">
    <source>
        <dbReference type="SAM" id="MobiDB-lite"/>
    </source>
</evidence>
<dbReference type="Proteomes" id="UP001596203">
    <property type="component" value="Unassembled WGS sequence"/>
</dbReference>
<organism evidence="2 3">
    <name type="scientific">Plantactinospora solaniradicis</name>
    <dbReference type="NCBI Taxonomy" id="1723736"/>
    <lineage>
        <taxon>Bacteria</taxon>
        <taxon>Bacillati</taxon>
        <taxon>Actinomycetota</taxon>
        <taxon>Actinomycetes</taxon>
        <taxon>Micromonosporales</taxon>
        <taxon>Micromonosporaceae</taxon>
        <taxon>Plantactinospora</taxon>
    </lineage>
</organism>
<feature type="region of interest" description="Disordered" evidence="1">
    <location>
        <begin position="179"/>
        <end position="237"/>
    </location>
</feature>